<keyword evidence="2" id="KW-1185">Reference proteome</keyword>
<organism evidence="1 2">
    <name type="scientific">Glossina palpalis gambiensis</name>
    <dbReference type="NCBI Taxonomy" id="67801"/>
    <lineage>
        <taxon>Eukaryota</taxon>
        <taxon>Metazoa</taxon>
        <taxon>Ecdysozoa</taxon>
        <taxon>Arthropoda</taxon>
        <taxon>Hexapoda</taxon>
        <taxon>Insecta</taxon>
        <taxon>Pterygota</taxon>
        <taxon>Neoptera</taxon>
        <taxon>Endopterygota</taxon>
        <taxon>Diptera</taxon>
        <taxon>Brachycera</taxon>
        <taxon>Muscomorpha</taxon>
        <taxon>Hippoboscoidea</taxon>
        <taxon>Glossinidae</taxon>
        <taxon>Glossina</taxon>
    </lineage>
</organism>
<name>A0A1B0AS64_9MUSC</name>
<accession>A0A1B0AS64</accession>
<dbReference type="EnsemblMetazoa" id="GPPI006629-RA">
    <property type="protein sequence ID" value="GPPI006629-PA"/>
    <property type="gene ID" value="GPPI006629"/>
</dbReference>
<reference evidence="2" key="1">
    <citation type="submission" date="2015-01" db="EMBL/GenBank/DDBJ databases">
        <authorList>
            <person name="Aksoy S."/>
            <person name="Warren W."/>
            <person name="Wilson R.K."/>
        </authorList>
    </citation>
    <scope>NUCLEOTIDE SEQUENCE [LARGE SCALE GENOMIC DNA]</scope>
    <source>
        <strain evidence="2">IAEA</strain>
    </source>
</reference>
<evidence type="ECO:0000313" key="2">
    <source>
        <dbReference type="Proteomes" id="UP000092460"/>
    </source>
</evidence>
<dbReference type="Proteomes" id="UP000092460">
    <property type="component" value="Unassembled WGS sequence"/>
</dbReference>
<proteinExistence type="predicted"/>
<dbReference type="EMBL" id="JXJN01002677">
    <property type="status" value="NOT_ANNOTATED_CDS"/>
    <property type="molecule type" value="Genomic_DNA"/>
</dbReference>
<dbReference type="VEuPathDB" id="VectorBase:GPPI006629"/>
<dbReference type="EMBL" id="JXJN01002676">
    <property type="status" value="NOT_ANNOTATED_CDS"/>
    <property type="molecule type" value="Genomic_DNA"/>
</dbReference>
<sequence>MIGKEMPGVLVRSSHFQITFCFRFESTRNIVSVISGFMYSVLKLEPKQNRTAPWALLLLKNDEISLRRISY</sequence>
<evidence type="ECO:0000313" key="1">
    <source>
        <dbReference type="EnsemblMetazoa" id="GPPI006629-PA"/>
    </source>
</evidence>
<dbReference type="EMBL" id="JXJN01002675">
    <property type="status" value="NOT_ANNOTATED_CDS"/>
    <property type="molecule type" value="Genomic_DNA"/>
</dbReference>
<reference evidence="1" key="2">
    <citation type="submission" date="2020-05" db="UniProtKB">
        <authorList>
            <consortium name="EnsemblMetazoa"/>
        </authorList>
    </citation>
    <scope>IDENTIFICATION</scope>
    <source>
        <strain evidence="1">IAEA</strain>
    </source>
</reference>
<dbReference type="AlphaFoldDB" id="A0A1B0AS64"/>
<protein>
    <submittedName>
        <fullName evidence="1">Uncharacterized protein</fullName>
    </submittedName>
</protein>